<feature type="region of interest" description="Disordered" evidence="1">
    <location>
        <begin position="150"/>
        <end position="196"/>
    </location>
</feature>
<feature type="compositionally biased region" description="Pro residues" evidence="1">
    <location>
        <begin position="172"/>
        <end position="182"/>
    </location>
</feature>
<name>A0A368R6V6_SETIT</name>
<evidence type="ECO:0000256" key="1">
    <source>
        <dbReference type="SAM" id="MobiDB-lite"/>
    </source>
</evidence>
<feature type="region of interest" description="Disordered" evidence="1">
    <location>
        <begin position="41"/>
        <end position="67"/>
    </location>
</feature>
<dbReference type="AlphaFoldDB" id="A0A368R6V6"/>
<reference evidence="2" key="2">
    <citation type="submission" date="2015-07" db="EMBL/GenBank/DDBJ databases">
        <authorList>
            <person name="Noorani M."/>
        </authorList>
    </citation>
    <scope>NUCLEOTIDE SEQUENCE</scope>
    <source>
        <strain evidence="2">Yugu1</strain>
    </source>
</reference>
<organism evidence="2">
    <name type="scientific">Setaria italica</name>
    <name type="common">Foxtail millet</name>
    <name type="synonym">Panicum italicum</name>
    <dbReference type="NCBI Taxonomy" id="4555"/>
    <lineage>
        <taxon>Eukaryota</taxon>
        <taxon>Viridiplantae</taxon>
        <taxon>Streptophyta</taxon>
        <taxon>Embryophyta</taxon>
        <taxon>Tracheophyta</taxon>
        <taxon>Spermatophyta</taxon>
        <taxon>Magnoliopsida</taxon>
        <taxon>Liliopsida</taxon>
        <taxon>Poales</taxon>
        <taxon>Poaceae</taxon>
        <taxon>PACMAD clade</taxon>
        <taxon>Panicoideae</taxon>
        <taxon>Panicodae</taxon>
        <taxon>Paniceae</taxon>
        <taxon>Cenchrinae</taxon>
        <taxon>Setaria</taxon>
    </lineage>
</organism>
<reference evidence="2" key="1">
    <citation type="journal article" date="2012" name="Nat. Biotechnol.">
        <title>Reference genome sequence of the model plant Setaria.</title>
        <authorList>
            <person name="Bennetzen J.L."/>
            <person name="Schmutz J."/>
            <person name="Wang H."/>
            <person name="Percifield R."/>
            <person name="Hawkins J."/>
            <person name="Pontaroli A.C."/>
            <person name="Estep M."/>
            <person name="Feng L."/>
            <person name="Vaughn J.N."/>
            <person name="Grimwood J."/>
            <person name="Jenkins J."/>
            <person name="Barry K."/>
            <person name="Lindquist E."/>
            <person name="Hellsten U."/>
            <person name="Deshpande S."/>
            <person name="Wang X."/>
            <person name="Wu X."/>
            <person name="Mitros T."/>
            <person name="Triplett J."/>
            <person name="Yang X."/>
            <person name="Ye C.Y."/>
            <person name="Mauro-Herrera M."/>
            <person name="Wang L."/>
            <person name="Li P."/>
            <person name="Sharma M."/>
            <person name="Sharma R."/>
            <person name="Ronald P.C."/>
            <person name="Panaud O."/>
            <person name="Kellogg E.A."/>
            <person name="Brutnell T.P."/>
            <person name="Doust A.N."/>
            <person name="Tuskan G.A."/>
            <person name="Rokhsar D."/>
            <person name="Devos K.M."/>
        </authorList>
    </citation>
    <scope>NUCLEOTIDE SEQUENCE [LARGE SCALE GENOMIC DNA]</scope>
    <source>
        <strain evidence="2">Yugu1</strain>
    </source>
</reference>
<accession>A0A368R6V6</accession>
<dbReference type="OrthoDB" id="718025at2759"/>
<dbReference type="EMBL" id="CM003532">
    <property type="protein sequence ID" value="RCV25873.1"/>
    <property type="molecule type" value="Genomic_DNA"/>
</dbReference>
<proteinExistence type="predicted"/>
<sequence>MNAMVDSITDVVETAILRGHHAGGLRRYMLQGAVRRALHDIHHHRNPPRRFHGIRTEERGGHHSSPRPESMLQFAPGVCPTHVRQARGWPFGRGGSADAATAVEAVDVVGPARVAVERRQWHHGRTPWGTSALQQQRCSGEVAARLRLRHQRRPPAGTSTNPVALLRRRGGQPPPGPAPYRPPAGEHPRRRVPLLL</sequence>
<feature type="compositionally biased region" description="Basic residues" evidence="1">
    <location>
        <begin position="41"/>
        <end position="53"/>
    </location>
</feature>
<evidence type="ECO:0000313" key="2">
    <source>
        <dbReference type="EMBL" id="RCV25873.1"/>
    </source>
</evidence>
<gene>
    <name evidence="2" type="ORF">SETIT_5G200600v2</name>
</gene>
<protein>
    <submittedName>
        <fullName evidence="2">Uncharacterized protein</fullName>
    </submittedName>
</protein>